<dbReference type="EMBL" id="CP109441">
    <property type="protein sequence ID" value="WUV42723.1"/>
    <property type="molecule type" value="Genomic_DNA"/>
</dbReference>
<gene>
    <name evidence="1" type="ORF">OG563_26090</name>
</gene>
<accession>A0ABZ1YI65</accession>
<dbReference type="Proteomes" id="UP001432062">
    <property type="component" value="Chromosome"/>
</dbReference>
<keyword evidence="2" id="KW-1185">Reference proteome</keyword>
<proteinExistence type="predicted"/>
<evidence type="ECO:0000313" key="1">
    <source>
        <dbReference type="EMBL" id="WUV42723.1"/>
    </source>
</evidence>
<dbReference type="RefSeq" id="WP_329405324.1">
    <property type="nucleotide sequence ID" value="NZ_CP109441.1"/>
</dbReference>
<name>A0ABZ1YI65_9NOCA</name>
<reference evidence="1" key="1">
    <citation type="submission" date="2022-10" db="EMBL/GenBank/DDBJ databases">
        <title>The complete genomes of actinobacterial strains from the NBC collection.</title>
        <authorList>
            <person name="Joergensen T.S."/>
            <person name="Alvarez Arevalo M."/>
            <person name="Sterndorff E.B."/>
            <person name="Faurdal D."/>
            <person name="Vuksanovic O."/>
            <person name="Mourched A.-S."/>
            <person name="Charusanti P."/>
            <person name="Shaw S."/>
            <person name="Blin K."/>
            <person name="Weber T."/>
        </authorList>
    </citation>
    <scope>NUCLEOTIDE SEQUENCE</scope>
    <source>
        <strain evidence="1">NBC_01482</strain>
    </source>
</reference>
<evidence type="ECO:0000313" key="2">
    <source>
        <dbReference type="Proteomes" id="UP001432062"/>
    </source>
</evidence>
<sequence>MNFGAVSCLTVHDQDKLDDPGQRLITYTASLSKGGDLDIETRSLFAHIS</sequence>
<protein>
    <submittedName>
        <fullName evidence="1">Uncharacterized protein</fullName>
    </submittedName>
</protein>
<organism evidence="1 2">
    <name type="scientific">Nocardia vinacea</name>
    <dbReference type="NCBI Taxonomy" id="96468"/>
    <lineage>
        <taxon>Bacteria</taxon>
        <taxon>Bacillati</taxon>
        <taxon>Actinomycetota</taxon>
        <taxon>Actinomycetes</taxon>
        <taxon>Mycobacteriales</taxon>
        <taxon>Nocardiaceae</taxon>
        <taxon>Nocardia</taxon>
    </lineage>
</organism>